<reference evidence="2" key="2">
    <citation type="submission" date="2011-04" db="EMBL/GenBank/DDBJ databases">
        <title>The complete genome of chromosome of Treponema succinifaciens DSM 2489.</title>
        <authorList>
            <person name="Lucas S."/>
            <person name="Copeland A."/>
            <person name="Lapidus A."/>
            <person name="Bruce D."/>
            <person name="Goodwin L."/>
            <person name="Pitluck S."/>
            <person name="Peters L."/>
            <person name="Kyrpides N."/>
            <person name="Mavromatis K."/>
            <person name="Ivanova N."/>
            <person name="Ovchinnikova G."/>
            <person name="Teshima H."/>
            <person name="Detter J.C."/>
            <person name="Tapia R."/>
            <person name="Han C."/>
            <person name="Land M."/>
            <person name="Hauser L."/>
            <person name="Markowitz V."/>
            <person name="Cheng J.-F."/>
            <person name="Hugenholtz P."/>
            <person name="Woyke T."/>
            <person name="Wu D."/>
            <person name="Gronow S."/>
            <person name="Wellnitz S."/>
            <person name="Brambilla E."/>
            <person name="Klenk H.-P."/>
            <person name="Eisen J.A."/>
        </authorList>
    </citation>
    <scope>NUCLEOTIDE SEQUENCE [LARGE SCALE GENOMIC DNA]</scope>
    <source>
        <strain evidence="2">ATCC 33096 / DSM 2489 / 6091</strain>
    </source>
</reference>
<accession>F2NX42</accession>
<dbReference type="AlphaFoldDB" id="F2NX42"/>
<dbReference type="EMBL" id="CP002631">
    <property type="protein sequence ID" value="AEB13377.1"/>
    <property type="molecule type" value="Genomic_DNA"/>
</dbReference>
<dbReference type="STRING" id="869209.Tresu_0425"/>
<evidence type="ECO:0000313" key="2">
    <source>
        <dbReference type="Proteomes" id="UP000006852"/>
    </source>
</evidence>
<reference evidence="1 2" key="1">
    <citation type="journal article" date="2011" name="Stand. Genomic Sci.">
        <title>Complete genome sequence of Treponema succinifaciens type strain (6091).</title>
        <authorList>
            <person name="Han C."/>
            <person name="Gronow S."/>
            <person name="Teshima H."/>
            <person name="Lapidus A."/>
            <person name="Nolan M."/>
            <person name="Lucas S."/>
            <person name="Hammon N."/>
            <person name="Deshpande S."/>
            <person name="Cheng J.F."/>
            <person name="Zeytun A."/>
            <person name="Tapia R."/>
            <person name="Goodwin L."/>
            <person name="Pitluck S."/>
            <person name="Liolios K."/>
            <person name="Pagani I."/>
            <person name="Ivanova N."/>
            <person name="Mavromatis K."/>
            <person name="Mikhailova N."/>
            <person name="Huntemann M."/>
            <person name="Pati A."/>
            <person name="Chen A."/>
            <person name="Palaniappan K."/>
            <person name="Land M."/>
            <person name="Hauser L."/>
            <person name="Brambilla E.M."/>
            <person name="Rohde M."/>
            <person name="Goker M."/>
            <person name="Woyke T."/>
            <person name="Bristow J."/>
            <person name="Eisen J.A."/>
            <person name="Markowitz V."/>
            <person name="Hugenholtz P."/>
            <person name="Kyrpides N.C."/>
            <person name="Klenk H.P."/>
            <person name="Detter J.C."/>
        </authorList>
    </citation>
    <scope>NUCLEOTIDE SEQUENCE [LARGE SCALE GENOMIC DNA]</scope>
    <source>
        <strain evidence="2">ATCC 33096 / DSM 2489 / 6091</strain>
    </source>
</reference>
<gene>
    <name evidence="1" type="ordered locus">Tresu_0425</name>
</gene>
<dbReference type="eggNOG" id="ENOG5030Y2Y">
    <property type="taxonomic scope" value="Bacteria"/>
</dbReference>
<keyword evidence="2" id="KW-1185">Reference proteome</keyword>
<name>F2NX42_TRES6</name>
<evidence type="ECO:0000313" key="1">
    <source>
        <dbReference type="EMBL" id="AEB13377.1"/>
    </source>
</evidence>
<protein>
    <submittedName>
        <fullName evidence="1">Uncharacterized protein</fullName>
    </submittedName>
</protein>
<sequence>MHNCVGWCYTELARKKYCTIVYAKYKNKYRICIEVSPKFSIRQALGPGNRVLQGEDLLAYQEWCRAKNIKFKKVF</sequence>
<dbReference type="Proteomes" id="UP000006852">
    <property type="component" value="Chromosome"/>
</dbReference>
<dbReference type="KEGG" id="tsu:Tresu_0425"/>
<dbReference type="HOGENOM" id="CLU_2670032_0_0_12"/>
<proteinExistence type="predicted"/>
<organism evidence="1 2">
    <name type="scientific">Treponema succinifaciens (strain ATCC 33096 / DSM 2489 / 6091)</name>
    <dbReference type="NCBI Taxonomy" id="869209"/>
    <lineage>
        <taxon>Bacteria</taxon>
        <taxon>Pseudomonadati</taxon>
        <taxon>Spirochaetota</taxon>
        <taxon>Spirochaetia</taxon>
        <taxon>Spirochaetales</taxon>
        <taxon>Treponemataceae</taxon>
        <taxon>Treponema</taxon>
    </lineage>
</organism>